<gene>
    <name evidence="4" type="ORF">B0T22DRAFT_482918</name>
</gene>
<comment type="caution">
    <text evidence="4">The sequence shown here is derived from an EMBL/GenBank/DDBJ whole genome shotgun (WGS) entry which is preliminary data.</text>
</comment>
<feature type="region of interest" description="Disordered" evidence="2">
    <location>
        <begin position="49"/>
        <end position="99"/>
    </location>
</feature>
<dbReference type="GO" id="GO:0000976">
    <property type="term" value="F:transcription cis-regulatory region binding"/>
    <property type="evidence" value="ECO:0007669"/>
    <property type="project" value="TreeGrafter"/>
</dbReference>
<reference evidence="4" key="1">
    <citation type="journal article" date="2023" name="Mol. Phylogenet. Evol.">
        <title>Genome-scale phylogeny and comparative genomics of the fungal order Sordariales.</title>
        <authorList>
            <person name="Hensen N."/>
            <person name="Bonometti L."/>
            <person name="Westerberg I."/>
            <person name="Brannstrom I.O."/>
            <person name="Guillou S."/>
            <person name="Cros-Aarteil S."/>
            <person name="Calhoun S."/>
            <person name="Haridas S."/>
            <person name="Kuo A."/>
            <person name="Mondo S."/>
            <person name="Pangilinan J."/>
            <person name="Riley R."/>
            <person name="LaButti K."/>
            <person name="Andreopoulos B."/>
            <person name="Lipzen A."/>
            <person name="Chen C."/>
            <person name="Yan M."/>
            <person name="Daum C."/>
            <person name="Ng V."/>
            <person name="Clum A."/>
            <person name="Steindorff A."/>
            <person name="Ohm R.A."/>
            <person name="Martin F."/>
            <person name="Silar P."/>
            <person name="Natvig D.O."/>
            <person name="Lalanne C."/>
            <person name="Gautier V."/>
            <person name="Ament-Velasquez S.L."/>
            <person name="Kruys A."/>
            <person name="Hutchinson M.I."/>
            <person name="Powell A.J."/>
            <person name="Barry K."/>
            <person name="Miller A.N."/>
            <person name="Grigoriev I.V."/>
            <person name="Debuchy R."/>
            <person name="Gladieux P."/>
            <person name="Hiltunen Thoren M."/>
            <person name="Johannesson H."/>
        </authorList>
    </citation>
    <scope>NUCLEOTIDE SEQUENCE</scope>
    <source>
        <strain evidence="4">CBS 314.62</strain>
    </source>
</reference>
<feature type="compositionally biased region" description="Basic and acidic residues" evidence="2">
    <location>
        <begin position="203"/>
        <end position="216"/>
    </location>
</feature>
<evidence type="ECO:0000259" key="3">
    <source>
        <dbReference type="PROSITE" id="PS50048"/>
    </source>
</evidence>
<dbReference type="PANTHER" id="PTHR37534">
    <property type="entry name" value="TRANSCRIPTIONAL ACTIVATOR PROTEIN UGA3"/>
    <property type="match status" value="1"/>
</dbReference>
<keyword evidence="1" id="KW-0539">Nucleus</keyword>
<dbReference type="PROSITE" id="PS00463">
    <property type="entry name" value="ZN2_CY6_FUNGAL_1"/>
    <property type="match status" value="1"/>
</dbReference>
<dbReference type="InterPro" id="IPR001138">
    <property type="entry name" value="Zn2Cys6_DnaBD"/>
</dbReference>
<dbReference type="SMART" id="SM00066">
    <property type="entry name" value="GAL4"/>
    <property type="match status" value="1"/>
</dbReference>
<dbReference type="GO" id="GO:0005634">
    <property type="term" value="C:nucleus"/>
    <property type="evidence" value="ECO:0007669"/>
    <property type="project" value="TreeGrafter"/>
</dbReference>
<dbReference type="EMBL" id="JAULSO010000003">
    <property type="protein sequence ID" value="KAK3686002.1"/>
    <property type="molecule type" value="Genomic_DNA"/>
</dbReference>
<feature type="compositionally biased region" description="Polar residues" evidence="2">
    <location>
        <begin position="82"/>
        <end position="92"/>
    </location>
</feature>
<evidence type="ECO:0000313" key="5">
    <source>
        <dbReference type="Proteomes" id="UP001270362"/>
    </source>
</evidence>
<sequence>MAEPLKRTFHGCLTCRKRKVRCRGGDPCHNCSRMNITCHSSFDTNLRIRVSTPTGQKDVETKSKASREQRQHQHQHKPPSPTNAAQPTTQLSFDGGDSGGKPFAATFQNNFIPYSAPQPPSSFGSVSPSIPQLSPLSSGGTTFSDLDAAQFTGLWSFDFPISHDLEHDFNAPLSAATRSPVVLAPIQFDCFRPAQQIPESDGPSEKQQHDRTKEWVPRRRKLSGISVSKIQRPPVRNTPERRSNGEELLNRHRGTAHECSNQDGKWSFDTFALELAQSRASNCPMRLSILAWTTKKSVPALSSTDSIIAGWYSESSEQVERLMSMSDPTMVLGSMQPVTNVAEIIICASIFLNRYDVLVGNLEVVDGRLERITRWLVSHPGHLDLSSFASKLLLWNCYLQIRIGILGNTTTRFSTLLDVLTERADHDQIVEASHSFHLDMFRMFGSAYPQEKLAEDAENIAAFLRLHETFCLLSSMLHYRTSRRSHGATAGWHAAIEAGFQRIGNEFDLAVATNASAAILGAGPVTGLFTPARGISITSSDSSENDNMSPHSPLSPGFPAELSRTNVYWLTAYASFLAAKILWSRLAQPEIRTEGTSAAAVESILQIALLLRRSGGYEYHAQVQSSMFWPLPLLVAGIETVDEVRADWLRLFMSDVEAGVPESARKELLSLMEEVRKRQDEMGTRVEVDMVMAGRGRANRMYAF</sequence>
<evidence type="ECO:0000256" key="2">
    <source>
        <dbReference type="SAM" id="MobiDB-lite"/>
    </source>
</evidence>
<dbReference type="Pfam" id="PF00172">
    <property type="entry name" value="Zn_clus"/>
    <property type="match status" value="1"/>
</dbReference>
<dbReference type="PROSITE" id="PS50048">
    <property type="entry name" value="ZN2_CY6_FUNGAL_2"/>
    <property type="match status" value="1"/>
</dbReference>
<dbReference type="GO" id="GO:0008270">
    <property type="term" value="F:zinc ion binding"/>
    <property type="evidence" value="ECO:0007669"/>
    <property type="project" value="InterPro"/>
</dbReference>
<name>A0AAE0X6C7_9PEZI</name>
<feature type="compositionally biased region" description="Basic and acidic residues" evidence="2">
    <location>
        <begin position="57"/>
        <end position="71"/>
    </location>
</feature>
<feature type="domain" description="Zn(2)-C6 fungal-type" evidence="3">
    <location>
        <begin position="11"/>
        <end position="38"/>
    </location>
</feature>
<keyword evidence="5" id="KW-1185">Reference proteome</keyword>
<evidence type="ECO:0000313" key="4">
    <source>
        <dbReference type="EMBL" id="KAK3686002.1"/>
    </source>
</evidence>
<feature type="region of interest" description="Disordered" evidence="2">
    <location>
        <begin position="194"/>
        <end position="216"/>
    </location>
</feature>
<protein>
    <recommendedName>
        <fullName evidence="3">Zn(2)-C6 fungal-type domain-containing protein</fullName>
    </recommendedName>
</protein>
<accession>A0AAE0X6C7</accession>
<reference evidence="4" key="2">
    <citation type="submission" date="2023-06" db="EMBL/GenBank/DDBJ databases">
        <authorList>
            <consortium name="Lawrence Berkeley National Laboratory"/>
            <person name="Haridas S."/>
            <person name="Hensen N."/>
            <person name="Bonometti L."/>
            <person name="Westerberg I."/>
            <person name="Brannstrom I.O."/>
            <person name="Guillou S."/>
            <person name="Cros-Aarteil S."/>
            <person name="Calhoun S."/>
            <person name="Kuo A."/>
            <person name="Mondo S."/>
            <person name="Pangilinan J."/>
            <person name="Riley R."/>
            <person name="Labutti K."/>
            <person name="Andreopoulos B."/>
            <person name="Lipzen A."/>
            <person name="Chen C."/>
            <person name="Yanf M."/>
            <person name="Daum C."/>
            <person name="Ng V."/>
            <person name="Clum A."/>
            <person name="Steindorff A."/>
            <person name="Ohm R."/>
            <person name="Martin F."/>
            <person name="Silar P."/>
            <person name="Natvig D."/>
            <person name="Lalanne C."/>
            <person name="Gautier V."/>
            <person name="Ament-Velasquez S.L."/>
            <person name="Kruys A."/>
            <person name="Hutchinson M.I."/>
            <person name="Powell A.J."/>
            <person name="Barry K."/>
            <person name="Miller A.N."/>
            <person name="Grigoriev I.V."/>
            <person name="Debuchy R."/>
            <person name="Gladieux P."/>
            <person name="Thoren M.H."/>
            <person name="Johannesson H."/>
        </authorList>
    </citation>
    <scope>NUCLEOTIDE SEQUENCE</scope>
    <source>
        <strain evidence="4">CBS 314.62</strain>
    </source>
</reference>
<organism evidence="4 5">
    <name type="scientific">Podospora appendiculata</name>
    <dbReference type="NCBI Taxonomy" id="314037"/>
    <lineage>
        <taxon>Eukaryota</taxon>
        <taxon>Fungi</taxon>
        <taxon>Dikarya</taxon>
        <taxon>Ascomycota</taxon>
        <taxon>Pezizomycotina</taxon>
        <taxon>Sordariomycetes</taxon>
        <taxon>Sordariomycetidae</taxon>
        <taxon>Sordariales</taxon>
        <taxon>Podosporaceae</taxon>
        <taxon>Podospora</taxon>
    </lineage>
</organism>
<dbReference type="Gene3D" id="4.10.240.10">
    <property type="entry name" value="Zn(2)-C6 fungal-type DNA-binding domain"/>
    <property type="match status" value="1"/>
</dbReference>
<proteinExistence type="predicted"/>
<dbReference type="SUPFAM" id="SSF57701">
    <property type="entry name" value="Zn2/Cys6 DNA-binding domain"/>
    <property type="match status" value="1"/>
</dbReference>
<dbReference type="Proteomes" id="UP001270362">
    <property type="component" value="Unassembled WGS sequence"/>
</dbReference>
<dbReference type="GO" id="GO:0045944">
    <property type="term" value="P:positive regulation of transcription by RNA polymerase II"/>
    <property type="evidence" value="ECO:0007669"/>
    <property type="project" value="TreeGrafter"/>
</dbReference>
<evidence type="ECO:0000256" key="1">
    <source>
        <dbReference type="ARBA" id="ARBA00023242"/>
    </source>
</evidence>
<dbReference type="InterPro" id="IPR036864">
    <property type="entry name" value="Zn2-C6_fun-type_DNA-bd_sf"/>
</dbReference>
<dbReference type="AlphaFoldDB" id="A0AAE0X6C7"/>
<dbReference type="GO" id="GO:0000981">
    <property type="term" value="F:DNA-binding transcription factor activity, RNA polymerase II-specific"/>
    <property type="evidence" value="ECO:0007669"/>
    <property type="project" value="InterPro"/>
</dbReference>
<dbReference type="PANTHER" id="PTHR37534:SF7">
    <property type="entry name" value="TRANSCRIPTIONAL ACTIVATOR PROTEIN UGA3"/>
    <property type="match status" value="1"/>
</dbReference>
<dbReference type="CDD" id="cd00067">
    <property type="entry name" value="GAL4"/>
    <property type="match status" value="1"/>
</dbReference>